<dbReference type="AlphaFoldDB" id="A0AAD5JNE9"/>
<feature type="region of interest" description="Disordered" evidence="1">
    <location>
        <begin position="264"/>
        <end position="290"/>
    </location>
</feature>
<comment type="caution">
    <text evidence="2">The sequence shown here is derived from an EMBL/GenBank/DDBJ whole genome shotgun (WGS) entry which is preliminary data.</text>
</comment>
<protein>
    <submittedName>
        <fullName evidence="2">Uncharacterized protein</fullName>
    </submittedName>
</protein>
<reference evidence="2" key="2">
    <citation type="submission" date="2023-02" db="EMBL/GenBank/DDBJ databases">
        <authorList>
            <consortium name="DOE Joint Genome Institute"/>
            <person name="Mondo S.J."/>
            <person name="Chang Y."/>
            <person name="Wang Y."/>
            <person name="Ahrendt S."/>
            <person name="Andreopoulos W."/>
            <person name="Barry K."/>
            <person name="Beard J."/>
            <person name="Benny G.L."/>
            <person name="Blankenship S."/>
            <person name="Bonito G."/>
            <person name="Cuomo C."/>
            <person name="Desiro A."/>
            <person name="Gervers K.A."/>
            <person name="Hundley H."/>
            <person name="Kuo A."/>
            <person name="LaButti K."/>
            <person name="Lang B.F."/>
            <person name="Lipzen A."/>
            <person name="O'Donnell K."/>
            <person name="Pangilinan J."/>
            <person name="Reynolds N."/>
            <person name="Sandor L."/>
            <person name="Smith M.W."/>
            <person name="Tsang A."/>
            <person name="Grigoriev I.V."/>
            <person name="Stajich J.E."/>
            <person name="Spatafora J.W."/>
        </authorList>
    </citation>
    <scope>NUCLEOTIDE SEQUENCE</scope>
    <source>
        <strain evidence="2">RSA 2281</strain>
    </source>
</reference>
<dbReference type="Proteomes" id="UP001209540">
    <property type="component" value="Unassembled WGS sequence"/>
</dbReference>
<gene>
    <name evidence="2" type="ORF">BDA99DRAFT_526205</name>
</gene>
<reference evidence="2" key="1">
    <citation type="journal article" date="2022" name="IScience">
        <title>Evolution of zygomycete secretomes and the origins of terrestrial fungal ecologies.</title>
        <authorList>
            <person name="Chang Y."/>
            <person name="Wang Y."/>
            <person name="Mondo S."/>
            <person name="Ahrendt S."/>
            <person name="Andreopoulos W."/>
            <person name="Barry K."/>
            <person name="Beard J."/>
            <person name="Benny G.L."/>
            <person name="Blankenship S."/>
            <person name="Bonito G."/>
            <person name="Cuomo C."/>
            <person name="Desiro A."/>
            <person name="Gervers K.A."/>
            <person name="Hundley H."/>
            <person name="Kuo A."/>
            <person name="LaButti K."/>
            <person name="Lang B.F."/>
            <person name="Lipzen A."/>
            <person name="O'Donnell K."/>
            <person name="Pangilinan J."/>
            <person name="Reynolds N."/>
            <person name="Sandor L."/>
            <person name="Smith M.E."/>
            <person name="Tsang A."/>
            <person name="Grigoriev I.V."/>
            <person name="Stajich J.E."/>
            <person name="Spatafora J.W."/>
        </authorList>
    </citation>
    <scope>NUCLEOTIDE SEQUENCE</scope>
    <source>
        <strain evidence="2">RSA 2281</strain>
    </source>
</reference>
<evidence type="ECO:0000256" key="1">
    <source>
        <dbReference type="SAM" id="MobiDB-lite"/>
    </source>
</evidence>
<feature type="compositionally biased region" description="Low complexity" evidence="1">
    <location>
        <begin position="264"/>
        <end position="280"/>
    </location>
</feature>
<dbReference type="EMBL" id="JAIXMP010000043">
    <property type="protein sequence ID" value="KAI9247148.1"/>
    <property type="molecule type" value="Genomic_DNA"/>
</dbReference>
<name>A0AAD5JNE9_9FUNG</name>
<feature type="compositionally biased region" description="Low complexity" evidence="1">
    <location>
        <begin position="93"/>
        <end position="102"/>
    </location>
</feature>
<evidence type="ECO:0000313" key="2">
    <source>
        <dbReference type="EMBL" id="KAI9247148.1"/>
    </source>
</evidence>
<sequence length="422" mass="47856">MTRPSRNFYPGMQNVWNINASSSTTATPSPPPINTNINTVNLQHSNENNTNNNDNINNNTSNHTSTHSQPVIQNNDERVEQSQSSTSPPPQPNNTNESESSTGNGYLQWNPYVTDVLLSVMEGHYRRIYEETDQRVITCMWENVCTELKTRLLNNIESTLVPKFDTASFLRVLNIDKVRRKWNAMRRSYITIHGTAGEQENNVNWEYYEQMGHILRNDKSVNPGVNINSLDYDDDSSEGISEHVQGDLERTAQEAPIPRTITTSTAVPSTTTGMTSSTDTPAIATSTKGSGSTIADIARLRQRLARTSTELDNIMRLEQDRSFDRMNRMMNRQSSKRKADIDGAIATLITERQQDREEKRQRHEEQQAVMNRIAEGIETMARRQMIMLRLMGYEGDQEPTSRVPHIVNAVSSEDEQSTTQDQ</sequence>
<accession>A0AAD5JNE9</accession>
<keyword evidence="3" id="KW-1185">Reference proteome</keyword>
<feature type="region of interest" description="Disordered" evidence="1">
    <location>
        <begin position="20"/>
        <end position="106"/>
    </location>
</feature>
<evidence type="ECO:0000313" key="3">
    <source>
        <dbReference type="Proteomes" id="UP001209540"/>
    </source>
</evidence>
<organism evidence="2 3">
    <name type="scientific">Phascolomyces articulosus</name>
    <dbReference type="NCBI Taxonomy" id="60185"/>
    <lineage>
        <taxon>Eukaryota</taxon>
        <taxon>Fungi</taxon>
        <taxon>Fungi incertae sedis</taxon>
        <taxon>Mucoromycota</taxon>
        <taxon>Mucoromycotina</taxon>
        <taxon>Mucoromycetes</taxon>
        <taxon>Mucorales</taxon>
        <taxon>Lichtheimiaceae</taxon>
        <taxon>Phascolomyces</taxon>
    </lineage>
</organism>
<proteinExistence type="predicted"/>
<feature type="compositionally biased region" description="Low complexity" evidence="1">
    <location>
        <begin position="34"/>
        <end position="68"/>
    </location>
</feature>